<dbReference type="GO" id="GO:0051213">
    <property type="term" value="F:dioxygenase activity"/>
    <property type="evidence" value="ECO:0007669"/>
    <property type="project" value="UniProtKB-KW"/>
</dbReference>
<dbReference type="AlphaFoldDB" id="A0A9P4I1X5"/>
<comment type="subcellular location">
    <subcellularLocation>
        <location evidence="1">Nucleus</location>
    </subcellularLocation>
</comment>
<organism evidence="10 11">
    <name type="scientific">Saccharata proteae CBS 121410</name>
    <dbReference type="NCBI Taxonomy" id="1314787"/>
    <lineage>
        <taxon>Eukaryota</taxon>
        <taxon>Fungi</taxon>
        <taxon>Dikarya</taxon>
        <taxon>Ascomycota</taxon>
        <taxon>Pezizomycotina</taxon>
        <taxon>Dothideomycetes</taxon>
        <taxon>Dothideomycetes incertae sedis</taxon>
        <taxon>Botryosphaeriales</taxon>
        <taxon>Saccharataceae</taxon>
        <taxon>Saccharata</taxon>
    </lineage>
</organism>
<dbReference type="GO" id="GO:0046872">
    <property type="term" value="F:metal ion binding"/>
    <property type="evidence" value="ECO:0007669"/>
    <property type="project" value="UniProtKB-KW"/>
</dbReference>
<dbReference type="Proteomes" id="UP000799776">
    <property type="component" value="Unassembled WGS sequence"/>
</dbReference>
<evidence type="ECO:0000256" key="6">
    <source>
        <dbReference type="ARBA" id="ARBA00023004"/>
    </source>
</evidence>
<evidence type="ECO:0000256" key="7">
    <source>
        <dbReference type="ARBA" id="ARBA00023242"/>
    </source>
</evidence>
<dbReference type="OrthoDB" id="412814at2759"/>
<keyword evidence="4" id="KW-0223">Dioxygenase</keyword>
<keyword evidence="11" id="KW-1185">Reference proteome</keyword>
<evidence type="ECO:0000256" key="8">
    <source>
        <dbReference type="SAM" id="MobiDB-lite"/>
    </source>
</evidence>
<dbReference type="InterPro" id="IPR032862">
    <property type="entry name" value="ALKBH6"/>
</dbReference>
<dbReference type="InterPro" id="IPR037151">
    <property type="entry name" value="AlkB-like_sf"/>
</dbReference>
<evidence type="ECO:0000256" key="3">
    <source>
        <dbReference type="ARBA" id="ARBA00022723"/>
    </source>
</evidence>
<dbReference type="PROSITE" id="PS51471">
    <property type="entry name" value="FE2OG_OXY"/>
    <property type="match status" value="1"/>
</dbReference>
<sequence>PSSIYYIPNFLTPTEEAQILQKLPPHRWIPLTHRRLQAHPTPLHPRTHALLSAPLPAYLATSPAPILARFAALDVFARTPHAAPNHCLVNEYAPGQGIMPHEDGAAYAAVTATVSLGGGVVLELWGKGRGLGEGGEGEGRDGREDEGQDQDNDDDRQRRRQRPRWRILQEPRSLLVTTGAAYTDLLHGIAEVEVDEGLGPQTVANWDLLGEPDRYAGGRNERGLRVSLTYRDVLKVSKVSVFGLGRR</sequence>
<keyword evidence="7" id="KW-0539">Nucleus</keyword>
<name>A0A9P4I1X5_9PEZI</name>
<dbReference type="SUPFAM" id="SSF51197">
    <property type="entry name" value="Clavaminate synthase-like"/>
    <property type="match status" value="1"/>
</dbReference>
<keyword evidence="6" id="KW-0408">Iron</keyword>
<accession>A0A9P4I1X5</accession>
<dbReference type="PANTHER" id="PTHR46030:SF1">
    <property type="entry name" value="ALPHA-KETOGLUTARATE-DEPENDENT DIOXYGENASE ALKB HOMOLOG 6"/>
    <property type="match status" value="1"/>
</dbReference>
<proteinExistence type="inferred from homology"/>
<comment type="caution">
    <text evidence="10">The sequence shown here is derived from an EMBL/GenBank/DDBJ whole genome shotgun (WGS) entry which is preliminary data.</text>
</comment>
<evidence type="ECO:0000256" key="2">
    <source>
        <dbReference type="ARBA" id="ARBA00007879"/>
    </source>
</evidence>
<evidence type="ECO:0000313" key="11">
    <source>
        <dbReference type="Proteomes" id="UP000799776"/>
    </source>
</evidence>
<evidence type="ECO:0000256" key="5">
    <source>
        <dbReference type="ARBA" id="ARBA00023002"/>
    </source>
</evidence>
<dbReference type="PANTHER" id="PTHR46030">
    <property type="entry name" value="ALPHA-KETOGLUTARATE-DEPENDENT DIOXYGENASE ALKB HOMOLOG 6"/>
    <property type="match status" value="1"/>
</dbReference>
<protein>
    <recommendedName>
        <fullName evidence="9">Fe2OG dioxygenase domain-containing protein</fullName>
    </recommendedName>
</protein>
<dbReference type="GO" id="GO:0005634">
    <property type="term" value="C:nucleus"/>
    <property type="evidence" value="ECO:0007669"/>
    <property type="project" value="UniProtKB-SubCell"/>
</dbReference>
<feature type="domain" description="Fe2OG dioxygenase" evidence="9">
    <location>
        <begin position="83"/>
        <end position="234"/>
    </location>
</feature>
<dbReference type="InterPro" id="IPR005123">
    <property type="entry name" value="Oxoglu/Fe-dep_dioxygenase_dom"/>
</dbReference>
<dbReference type="Pfam" id="PF13532">
    <property type="entry name" value="2OG-FeII_Oxy_2"/>
    <property type="match status" value="1"/>
</dbReference>
<feature type="region of interest" description="Disordered" evidence="8">
    <location>
        <begin position="131"/>
        <end position="163"/>
    </location>
</feature>
<feature type="non-terminal residue" evidence="10">
    <location>
        <position position="247"/>
    </location>
</feature>
<evidence type="ECO:0000313" key="10">
    <source>
        <dbReference type="EMBL" id="KAF2092069.1"/>
    </source>
</evidence>
<keyword evidence="5" id="KW-0560">Oxidoreductase</keyword>
<dbReference type="InterPro" id="IPR027450">
    <property type="entry name" value="AlkB-like"/>
</dbReference>
<dbReference type="EMBL" id="ML978711">
    <property type="protein sequence ID" value="KAF2092069.1"/>
    <property type="molecule type" value="Genomic_DNA"/>
</dbReference>
<dbReference type="Gene3D" id="2.60.120.590">
    <property type="entry name" value="Alpha-ketoglutarate-dependent dioxygenase AlkB-like"/>
    <property type="match status" value="1"/>
</dbReference>
<gene>
    <name evidence="10" type="ORF">K490DRAFT_12868</name>
</gene>
<evidence type="ECO:0000256" key="4">
    <source>
        <dbReference type="ARBA" id="ARBA00022964"/>
    </source>
</evidence>
<evidence type="ECO:0000259" key="9">
    <source>
        <dbReference type="PROSITE" id="PS51471"/>
    </source>
</evidence>
<evidence type="ECO:0000256" key="1">
    <source>
        <dbReference type="ARBA" id="ARBA00004123"/>
    </source>
</evidence>
<keyword evidence="3" id="KW-0479">Metal-binding</keyword>
<reference evidence="10" key="1">
    <citation type="journal article" date="2020" name="Stud. Mycol.">
        <title>101 Dothideomycetes genomes: a test case for predicting lifestyles and emergence of pathogens.</title>
        <authorList>
            <person name="Haridas S."/>
            <person name="Albert R."/>
            <person name="Binder M."/>
            <person name="Bloem J."/>
            <person name="Labutti K."/>
            <person name="Salamov A."/>
            <person name="Andreopoulos B."/>
            <person name="Baker S."/>
            <person name="Barry K."/>
            <person name="Bills G."/>
            <person name="Bluhm B."/>
            <person name="Cannon C."/>
            <person name="Castanera R."/>
            <person name="Culley D."/>
            <person name="Daum C."/>
            <person name="Ezra D."/>
            <person name="Gonzalez J."/>
            <person name="Henrissat B."/>
            <person name="Kuo A."/>
            <person name="Liang C."/>
            <person name="Lipzen A."/>
            <person name="Lutzoni F."/>
            <person name="Magnuson J."/>
            <person name="Mondo S."/>
            <person name="Nolan M."/>
            <person name="Ohm R."/>
            <person name="Pangilinan J."/>
            <person name="Park H.-J."/>
            <person name="Ramirez L."/>
            <person name="Alfaro M."/>
            <person name="Sun H."/>
            <person name="Tritt A."/>
            <person name="Yoshinaga Y."/>
            <person name="Zwiers L.-H."/>
            <person name="Turgeon B."/>
            <person name="Goodwin S."/>
            <person name="Spatafora J."/>
            <person name="Crous P."/>
            <person name="Grigoriev I."/>
        </authorList>
    </citation>
    <scope>NUCLEOTIDE SEQUENCE</scope>
    <source>
        <strain evidence="10">CBS 121410</strain>
    </source>
</reference>
<comment type="similarity">
    <text evidence="2">Belongs to the alkB family.</text>
</comment>
<feature type="non-terminal residue" evidence="10">
    <location>
        <position position="1"/>
    </location>
</feature>